<evidence type="ECO:0000313" key="4">
    <source>
        <dbReference type="Proteomes" id="UP000022910"/>
    </source>
</evidence>
<dbReference type="PROSITE" id="PS50097">
    <property type="entry name" value="BTB"/>
    <property type="match status" value="1"/>
</dbReference>
<dbReference type="PANTHER" id="PTHR24410">
    <property type="entry name" value="HL07962P-RELATED"/>
    <property type="match status" value="1"/>
</dbReference>
<dbReference type="Pfam" id="PF07707">
    <property type="entry name" value="BACK"/>
    <property type="match status" value="1"/>
</dbReference>
<dbReference type="EMBL" id="JEMT01001270">
    <property type="protein sequence ID" value="EXX79813.1"/>
    <property type="molecule type" value="Genomic_DNA"/>
</dbReference>
<dbReference type="CDD" id="cd18186">
    <property type="entry name" value="BTB_POZ_ZBTB_KLHL-like"/>
    <property type="match status" value="1"/>
</dbReference>
<evidence type="ECO:0000259" key="2">
    <source>
        <dbReference type="PROSITE" id="PS51886"/>
    </source>
</evidence>
<feature type="domain" description="BTB" evidence="1">
    <location>
        <begin position="24"/>
        <end position="97"/>
    </location>
</feature>
<accession>A0A015NK44</accession>
<feature type="domain" description="TLDc" evidence="2">
    <location>
        <begin position="302"/>
        <end position="468"/>
    </location>
</feature>
<dbReference type="SMART" id="SM00225">
    <property type="entry name" value="BTB"/>
    <property type="match status" value="1"/>
</dbReference>
<dbReference type="Proteomes" id="UP000022910">
    <property type="component" value="Unassembled WGS sequence"/>
</dbReference>
<sequence length="470" mass="54010">MSLQTLSNTLLRDISNLYDKADNYDVKIQVGEDSNSEIFKAHSIILIARSNYFRTAFSNNWAKKEGDLYVYKKPNVSGIVFQIILKYIYTGTIALDAANVENNFIDLLIAADEMNLYELVEHLQQHIISSNHLNNDWIVQNGIKLFNTISLHKGAFPKLEEFCKNIMSQEPKLLIGSSEFWGLDDDALLSIIQLDYLNMKEVVIWENLIKWGIAKNSTLNSDMTTWSINEYETLKETLSTFIQHVRFFQMTPQEYYFKVRPLCKLLPKELEEDLNLYYVVPNCKLATKVFPPRKSQYVFGSSIFTINHFNLISYWIDNGQEKSPKLNGNVRYEYNLLLRGSKDGFESKDFRSNCNNKGATIVLIKLKGSNKIIGGYNPIKWGGSNKYLNSQSSFIFSFNSYTLNSSTIVLSRIVENSRAIADGEDKNQGFGNGDLFIFGKSCKLTSYSDKIHDSEYFKVDDYEVFQVVKK</sequence>
<dbReference type="SMART" id="SM00584">
    <property type="entry name" value="TLDc"/>
    <property type="match status" value="1"/>
</dbReference>
<dbReference type="Pfam" id="PF07534">
    <property type="entry name" value="TLD"/>
    <property type="match status" value="1"/>
</dbReference>
<dbReference type="Gene3D" id="3.30.710.10">
    <property type="entry name" value="Potassium Channel Kv1.1, Chain A"/>
    <property type="match status" value="1"/>
</dbReference>
<dbReference type="Gene3D" id="1.25.40.420">
    <property type="match status" value="1"/>
</dbReference>
<comment type="caution">
    <text evidence="3">The sequence shown here is derived from an EMBL/GenBank/DDBJ whole genome shotgun (WGS) entry which is preliminary data.</text>
</comment>
<dbReference type="SUPFAM" id="SSF54695">
    <property type="entry name" value="POZ domain"/>
    <property type="match status" value="1"/>
</dbReference>
<dbReference type="InterPro" id="IPR051481">
    <property type="entry name" value="BTB-POZ/Galectin-3-binding"/>
</dbReference>
<dbReference type="InterPro" id="IPR000210">
    <property type="entry name" value="BTB/POZ_dom"/>
</dbReference>
<name>A0A015NK44_RHIIW</name>
<evidence type="ECO:0000259" key="1">
    <source>
        <dbReference type="PROSITE" id="PS50097"/>
    </source>
</evidence>
<evidence type="ECO:0000313" key="3">
    <source>
        <dbReference type="EMBL" id="EXX79813.1"/>
    </source>
</evidence>
<reference evidence="3 4" key="1">
    <citation type="submission" date="2014-02" db="EMBL/GenBank/DDBJ databases">
        <title>Single nucleus genome sequencing reveals high similarity among nuclei of an endomycorrhizal fungus.</title>
        <authorList>
            <person name="Lin K."/>
            <person name="Geurts R."/>
            <person name="Zhang Z."/>
            <person name="Limpens E."/>
            <person name="Saunders D.G."/>
            <person name="Mu D."/>
            <person name="Pang E."/>
            <person name="Cao H."/>
            <person name="Cha H."/>
            <person name="Lin T."/>
            <person name="Zhou Q."/>
            <person name="Shang Y."/>
            <person name="Li Y."/>
            <person name="Ivanov S."/>
            <person name="Sharma T."/>
            <person name="Velzen R.V."/>
            <person name="Ruijter N.D."/>
            <person name="Aanen D.K."/>
            <person name="Win J."/>
            <person name="Kamoun S."/>
            <person name="Bisseling T."/>
            <person name="Huang S."/>
        </authorList>
    </citation>
    <scope>NUCLEOTIDE SEQUENCE [LARGE SCALE GENOMIC DNA]</scope>
    <source>
        <strain evidence="4">DAOM197198w</strain>
    </source>
</reference>
<dbReference type="OrthoDB" id="636773at2759"/>
<gene>
    <name evidence="3" type="ORF">RirG_002000</name>
</gene>
<dbReference type="HOGENOM" id="CLU_021542_0_1_1"/>
<dbReference type="Pfam" id="PF00651">
    <property type="entry name" value="BTB"/>
    <property type="match status" value="1"/>
</dbReference>
<dbReference type="InterPro" id="IPR011333">
    <property type="entry name" value="SKP1/BTB/POZ_sf"/>
</dbReference>
<dbReference type="AlphaFoldDB" id="A0A015NK44"/>
<dbReference type="PANTHER" id="PTHR24410:SF23">
    <property type="entry name" value="BTB DOMAIN-CONTAINING PROTEIN-RELATED"/>
    <property type="match status" value="1"/>
</dbReference>
<dbReference type="InterPro" id="IPR006571">
    <property type="entry name" value="TLDc_dom"/>
</dbReference>
<organism evidence="3 4">
    <name type="scientific">Rhizophagus irregularis (strain DAOM 197198w)</name>
    <name type="common">Glomus intraradices</name>
    <dbReference type="NCBI Taxonomy" id="1432141"/>
    <lineage>
        <taxon>Eukaryota</taxon>
        <taxon>Fungi</taxon>
        <taxon>Fungi incertae sedis</taxon>
        <taxon>Mucoromycota</taxon>
        <taxon>Glomeromycotina</taxon>
        <taxon>Glomeromycetes</taxon>
        <taxon>Glomerales</taxon>
        <taxon>Glomeraceae</taxon>
        <taxon>Rhizophagus</taxon>
    </lineage>
</organism>
<evidence type="ECO:0008006" key="5">
    <source>
        <dbReference type="Google" id="ProtNLM"/>
    </source>
</evidence>
<dbReference type="InterPro" id="IPR011705">
    <property type="entry name" value="BACK"/>
</dbReference>
<proteinExistence type="predicted"/>
<keyword evidence="4" id="KW-1185">Reference proteome</keyword>
<protein>
    <recommendedName>
        <fullName evidence="5">Serine-enriched protein</fullName>
    </recommendedName>
</protein>
<dbReference type="PROSITE" id="PS51886">
    <property type="entry name" value="TLDC"/>
    <property type="match status" value="1"/>
</dbReference>